<gene>
    <name evidence="1" type="ORF">WAK64_15000</name>
</gene>
<protein>
    <submittedName>
        <fullName evidence="1">Uncharacterized protein</fullName>
    </submittedName>
</protein>
<dbReference type="RefSeq" id="WP_336587806.1">
    <property type="nucleotide sequence ID" value="NZ_JBBAXC010000012.1"/>
</dbReference>
<reference evidence="1 2" key="1">
    <citation type="journal article" date="2018" name="J. Microbiol.">
        <title>Bacillus spongiae sp. nov., isolated from sponge of Jeju Island.</title>
        <authorList>
            <person name="Lee G.E."/>
            <person name="Im W.T."/>
            <person name="Park J.S."/>
        </authorList>
    </citation>
    <scope>NUCLEOTIDE SEQUENCE [LARGE SCALE GENOMIC DNA]</scope>
    <source>
        <strain evidence="1 2">135PIL107-10</strain>
    </source>
</reference>
<proteinExistence type="predicted"/>
<organism evidence="1 2">
    <name type="scientific">Bacillus spongiae</name>
    <dbReference type="NCBI Taxonomy" id="2683610"/>
    <lineage>
        <taxon>Bacteria</taxon>
        <taxon>Bacillati</taxon>
        <taxon>Bacillota</taxon>
        <taxon>Bacilli</taxon>
        <taxon>Bacillales</taxon>
        <taxon>Bacillaceae</taxon>
        <taxon>Bacillus</taxon>
    </lineage>
</organism>
<name>A0ABU8HGF3_9BACI</name>
<dbReference type="EMBL" id="JBBAXC010000012">
    <property type="protein sequence ID" value="MEI5908362.1"/>
    <property type="molecule type" value="Genomic_DNA"/>
</dbReference>
<evidence type="ECO:0000313" key="1">
    <source>
        <dbReference type="EMBL" id="MEI5908362.1"/>
    </source>
</evidence>
<evidence type="ECO:0000313" key="2">
    <source>
        <dbReference type="Proteomes" id="UP001312865"/>
    </source>
</evidence>
<accession>A0ABU8HGF3</accession>
<dbReference type="Proteomes" id="UP001312865">
    <property type="component" value="Unassembled WGS sequence"/>
</dbReference>
<sequence>MTLARKDNGNIEVEGLGSCNSKEAAFQQQDPYTIVNTVLKMAKNVR</sequence>
<comment type="caution">
    <text evidence="1">The sequence shown here is derived from an EMBL/GenBank/DDBJ whole genome shotgun (WGS) entry which is preliminary data.</text>
</comment>
<keyword evidence="2" id="KW-1185">Reference proteome</keyword>